<evidence type="ECO:0000313" key="14">
    <source>
        <dbReference type="Proteomes" id="UP000533637"/>
    </source>
</evidence>
<keyword evidence="11" id="KW-0472">Membrane</keyword>
<dbReference type="Proteomes" id="UP000533637">
    <property type="component" value="Unassembled WGS sequence"/>
</dbReference>
<dbReference type="PANTHER" id="PTHR10849:SF24">
    <property type="entry name" value="NADH-QUINONE OXIDOREDUCTASE SUBUNIT I 2"/>
    <property type="match status" value="1"/>
</dbReference>
<evidence type="ECO:0000256" key="10">
    <source>
        <dbReference type="ARBA" id="ARBA00023075"/>
    </source>
</evidence>
<dbReference type="InterPro" id="IPR010226">
    <property type="entry name" value="NADH_quinone_OxRdtase_chainI"/>
</dbReference>
<keyword evidence="1" id="KW-1003">Cell membrane</keyword>
<evidence type="ECO:0000256" key="5">
    <source>
        <dbReference type="ARBA" id="ARBA00022737"/>
    </source>
</evidence>
<name>A0ABR6KRQ0_9BACT</name>
<evidence type="ECO:0000256" key="9">
    <source>
        <dbReference type="ARBA" id="ARBA00023027"/>
    </source>
</evidence>
<evidence type="ECO:0000256" key="11">
    <source>
        <dbReference type="ARBA" id="ARBA00023136"/>
    </source>
</evidence>
<dbReference type="PROSITE" id="PS00198">
    <property type="entry name" value="4FE4S_FER_1"/>
    <property type="match status" value="1"/>
</dbReference>
<reference evidence="13 14" key="1">
    <citation type="submission" date="2020-08" db="EMBL/GenBank/DDBJ databases">
        <title>Genomic Encyclopedia of Type Strains, Phase IV (KMG-IV): sequencing the most valuable type-strain genomes for metagenomic binning, comparative biology and taxonomic classification.</title>
        <authorList>
            <person name="Goeker M."/>
        </authorList>
    </citation>
    <scope>NUCLEOTIDE SEQUENCE [LARGE SCALE GENOMIC DNA]</scope>
    <source>
        <strain evidence="13 14">DSM 102983</strain>
    </source>
</reference>
<evidence type="ECO:0000256" key="6">
    <source>
        <dbReference type="ARBA" id="ARBA00022967"/>
    </source>
</evidence>
<dbReference type="InterPro" id="IPR017900">
    <property type="entry name" value="4Fe4S_Fe_S_CS"/>
</dbReference>
<keyword evidence="3" id="KW-0874">Quinone</keyword>
<keyword evidence="2" id="KW-0004">4Fe-4S</keyword>
<dbReference type="EMBL" id="JACHOC010000009">
    <property type="protein sequence ID" value="MBB4624182.1"/>
    <property type="molecule type" value="Genomic_DNA"/>
</dbReference>
<keyword evidence="9" id="KW-0520">NAD</keyword>
<organism evidence="13 14">
    <name type="scientific">Parabacteroides faecis</name>
    <dbReference type="NCBI Taxonomy" id="1217282"/>
    <lineage>
        <taxon>Bacteria</taxon>
        <taxon>Pseudomonadati</taxon>
        <taxon>Bacteroidota</taxon>
        <taxon>Bacteroidia</taxon>
        <taxon>Bacteroidales</taxon>
        <taxon>Tannerellaceae</taxon>
        <taxon>Parabacteroides</taxon>
    </lineage>
</organism>
<dbReference type="SUPFAM" id="SSF54862">
    <property type="entry name" value="4Fe-4S ferredoxins"/>
    <property type="match status" value="1"/>
</dbReference>
<keyword evidence="10" id="KW-0830">Ubiquinone</keyword>
<protein>
    <submittedName>
        <fullName evidence="13">NADH-quinone oxidoreductase subunit I</fullName>
    </submittedName>
</protein>
<comment type="caution">
    <text evidence="13">The sequence shown here is derived from an EMBL/GenBank/DDBJ whole genome shotgun (WGS) entry which is preliminary data.</text>
</comment>
<dbReference type="InterPro" id="IPR017896">
    <property type="entry name" value="4Fe4S_Fe-S-bd"/>
</dbReference>
<evidence type="ECO:0000256" key="4">
    <source>
        <dbReference type="ARBA" id="ARBA00022723"/>
    </source>
</evidence>
<dbReference type="Gene3D" id="3.30.70.3270">
    <property type="match status" value="1"/>
</dbReference>
<keyword evidence="14" id="KW-1185">Reference proteome</keyword>
<keyword evidence="6" id="KW-1278">Translocase</keyword>
<keyword evidence="8" id="KW-0411">Iron-sulfur</keyword>
<evidence type="ECO:0000313" key="13">
    <source>
        <dbReference type="EMBL" id="MBB4624182.1"/>
    </source>
</evidence>
<accession>A0ABR6KRQ0</accession>
<dbReference type="PANTHER" id="PTHR10849">
    <property type="entry name" value="NADH DEHYDROGENASE UBIQUINONE IRON-SULFUR PROTEIN 8, MITOCHONDRIAL"/>
    <property type="match status" value="1"/>
</dbReference>
<keyword evidence="7" id="KW-0408">Iron</keyword>
<sequence>MNKCINYIYSIGAAMGSLGKGMFRTFSSMVHPARILTQQYPENRETTLYIPERFEAELHLIEDENGELKCTACTLCQTACPNDTIQIKVEKVTTPEGKSKRVLSEYIYDLGRCTFCGQCVDSCNFGALEMTNHFENSEYDKRKLVKLLNERHLPANRKEEQI</sequence>
<gene>
    <name evidence="13" type="ORF">GGQ57_004110</name>
</gene>
<evidence type="ECO:0000256" key="7">
    <source>
        <dbReference type="ARBA" id="ARBA00023004"/>
    </source>
</evidence>
<feature type="domain" description="4Fe-4S ferredoxin-type" evidence="12">
    <location>
        <begin position="104"/>
        <end position="133"/>
    </location>
</feature>
<dbReference type="RefSeq" id="WP_075560243.1">
    <property type="nucleotide sequence ID" value="NZ_BMPB01000014.1"/>
</dbReference>
<evidence type="ECO:0000256" key="3">
    <source>
        <dbReference type="ARBA" id="ARBA00022719"/>
    </source>
</evidence>
<evidence type="ECO:0000256" key="8">
    <source>
        <dbReference type="ARBA" id="ARBA00023014"/>
    </source>
</evidence>
<dbReference type="Pfam" id="PF12838">
    <property type="entry name" value="Fer4_7"/>
    <property type="match status" value="1"/>
</dbReference>
<dbReference type="PROSITE" id="PS51379">
    <property type="entry name" value="4FE4S_FER_2"/>
    <property type="match status" value="2"/>
</dbReference>
<evidence type="ECO:0000256" key="2">
    <source>
        <dbReference type="ARBA" id="ARBA00022485"/>
    </source>
</evidence>
<evidence type="ECO:0000259" key="12">
    <source>
        <dbReference type="PROSITE" id="PS51379"/>
    </source>
</evidence>
<keyword evidence="5" id="KW-0677">Repeat</keyword>
<proteinExistence type="predicted"/>
<feature type="domain" description="4Fe-4S ferredoxin-type" evidence="12">
    <location>
        <begin position="58"/>
        <end position="90"/>
    </location>
</feature>
<keyword evidence="4" id="KW-0479">Metal-binding</keyword>
<evidence type="ECO:0000256" key="1">
    <source>
        <dbReference type="ARBA" id="ARBA00022475"/>
    </source>
</evidence>